<accession>A0A2W4ULK2</accession>
<comment type="caution">
    <text evidence="1">The sequence shown here is derived from an EMBL/GenBank/DDBJ whole genome shotgun (WGS) entry which is preliminary data.</text>
</comment>
<name>A0A2W4ULK2_9CYAN</name>
<protein>
    <submittedName>
        <fullName evidence="1">Uncharacterized protein</fullName>
    </submittedName>
</protein>
<dbReference type="EMBL" id="QBMC01000011">
    <property type="protein sequence ID" value="PZO22296.1"/>
    <property type="molecule type" value="Genomic_DNA"/>
</dbReference>
<reference evidence="2" key="1">
    <citation type="submission" date="2018-04" db="EMBL/GenBank/DDBJ databases">
        <authorList>
            <person name="Cornet L."/>
        </authorList>
    </citation>
    <scope>NUCLEOTIDE SEQUENCE [LARGE SCALE GENOMIC DNA]</scope>
</reference>
<evidence type="ECO:0000313" key="1">
    <source>
        <dbReference type="EMBL" id="PZO22296.1"/>
    </source>
</evidence>
<evidence type="ECO:0000313" key="2">
    <source>
        <dbReference type="Proteomes" id="UP000249354"/>
    </source>
</evidence>
<dbReference type="Proteomes" id="UP000249354">
    <property type="component" value="Unassembled WGS sequence"/>
</dbReference>
<sequence length="75" mass="8317">MIQTIEAVVDPDGNIRLTEPIKLSTSRRALVTILDEVPATQASETALMSEAVLAEDWLQPEEEAAWLHLQQMQSS</sequence>
<proteinExistence type="predicted"/>
<dbReference type="AlphaFoldDB" id="A0A2W4ULK2"/>
<reference evidence="1 2" key="2">
    <citation type="submission" date="2018-06" db="EMBL/GenBank/DDBJ databases">
        <title>Metagenomic assembly of (sub)arctic Cyanobacteria and their associated microbiome from non-axenic cultures.</title>
        <authorList>
            <person name="Baurain D."/>
        </authorList>
    </citation>
    <scope>NUCLEOTIDE SEQUENCE [LARGE SCALE GENOMIC DNA]</scope>
    <source>
        <strain evidence="1">ULC129bin1</strain>
    </source>
</reference>
<gene>
    <name evidence="1" type="ORF">DCF25_03015</name>
</gene>
<organism evidence="1 2">
    <name type="scientific">Leptolyngbya foveolarum</name>
    <dbReference type="NCBI Taxonomy" id="47253"/>
    <lineage>
        <taxon>Bacteria</taxon>
        <taxon>Bacillati</taxon>
        <taxon>Cyanobacteriota</taxon>
        <taxon>Cyanophyceae</taxon>
        <taxon>Leptolyngbyales</taxon>
        <taxon>Leptolyngbyaceae</taxon>
        <taxon>Leptolyngbya group</taxon>
        <taxon>Leptolyngbya</taxon>
    </lineage>
</organism>